<dbReference type="AlphaFoldDB" id="A0A1N7DWN1"/>
<dbReference type="InterPro" id="IPR005829">
    <property type="entry name" value="Sugar_transporter_CS"/>
</dbReference>
<feature type="transmembrane region" description="Helical" evidence="8">
    <location>
        <begin position="124"/>
        <end position="142"/>
    </location>
</feature>
<keyword evidence="7 8" id="KW-0472">Membrane</keyword>
<feature type="domain" description="Major facilitator superfamily (MFS) profile" evidence="9">
    <location>
        <begin position="26"/>
        <end position="468"/>
    </location>
</feature>
<evidence type="ECO:0000256" key="7">
    <source>
        <dbReference type="ARBA" id="ARBA00023136"/>
    </source>
</evidence>
<evidence type="ECO:0000256" key="2">
    <source>
        <dbReference type="ARBA" id="ARBA00008537"/>
    </source>
</evidence>
<feature type="transmembrane region" description="Helical" evidence="8">
    <location>
        <begin position="416"/>
        <end position="437"/>
    </location>
</feature>
<dbReference type="GO" id="GO:0022857">
    <property type="term" value="F:transmembrane transporter activity"/>
    <property type="evidence" value="ECO:0007669"/>
    <property type="project" value="InterPro"/>
</dbReference>
<feature type="transmembrane region" description="Helical" evidence="8">
    <location>
        <begin position="95"/>
        <end position="118"/>
    </location>
</feature>
<dbReference type="InterPro" id="IPR036259">
    <property type="entry name" value="MFS_trans_sf"/>
</dbReference>
<dbReference type="CDD" id="cd17321">
    <property type="entry name" value="MFS_MMR_MDR_like"/>
    <property type="match status" value="1"/>
</dbReference>
<dbReference type="NCBIfam" id="TIGR00711">
    <property type="entry name" value="efflux_EmrB"/>
    <property type="match status" value="1"/>
</dbReference>
<keyword evidence="4" id="KW-1003">Cell membrane</keyword>
<dbReference type="InterPro" id="IPR020846">
    <property type="entry name" value="MFS_dom"/>
</dbReference>
<feature type="transmembrane region" description="Helical" evidence="8">
    <location>
        <begin position="154"/>
        <end position="177"/>
    </location>
</feature>
<feature type="transmembrane region" description="Helical" evidence="8">
    <location>
        <begin position="282"/>
        <end position="305"/>
    </location>
</feature>
<dbReference type="InterPro" id="IPR011701">
    <property type="entry name" value="MFS"/>
</dbReference>
<accession>A0A1N7DWN1</accession>
<dbReference type="PROSITE" id="PS00216">
    <property type="entry name" value="SUGAR_TRANSPORT_1"/>
    <property type="match status" value="1"/>
</dbReference>
<sequence>MSLYKYNGCMSTTIADGLTPRRKTIILVTCCMSLLIVSMDATIVNVALPSIREELGASVSGLQWVIDVYTLVLASLLMISGAMADRYGRRRVFQIGLVVFAAGSLACSLAPTVGVLIAARALQAIGGSMLNPVAMSIITQVFTEQRERARAIGLWGAVVGISMAVGPIVGGVLIDSVGWRGVFWINLPICLVTCTLAAIFVPESKSPVMRTLDPVGQALAIVALASLVFGLIEGPGLGWSSASTIVIFAVAVVAGSVFVGWERSHPDPFIDLRFFRSVPFSSATVIAVAAFAGYGAFLFLMSIYLQEVRGLSAVMTGVMFLPLAAATLICSPLSGRLVGRYGTRPSLVVSGVTLIVCTTMMATLSDLSVTTLLVAFALFGIGFGVVNAPITNAAVSGMPRHRAGAASAVASTSRQIGVSIGVALAGTITGVSTSSALPRDLVTVMHPMWWTVCALSLLILTLGVASSTAWARRSSDGVARRLIDPEPVHA</sequence>
<feature type="transmembrane region" description="Helical" evidence="8">
    <location>
        <begin position="25"/>
        <end position="44"/>
    </location>
</feature>
<keyword evidence="11" id="KW-1185">Reference proteome</keyword>
<feature type="transmembrane region" description="Helical" evidence="8">
    <location>
        <begin position="64"/>
        <end position="83"/>
    </location>
</feature>
<keyword evidence="3" id="KW-0813">Transport</keyword>
<dbReference type="Proteomes" id="UP000186218">
    <property type="component" value="Unassembled WGS sequence"/>
</dbReference>
<feature type="transmembrane region" description="Helical" evidence="8">
    <location>
        <begin position="449"/>
        <end position="471"/>
    </location>
</feature>
<dbReference type="InterPro" id="IPR004638">
    <property type="entry name" value="EmrB-like"/>
</dbReference>
<dbReference type="Pfam" id="PF07690">
    <property type="entry name" value="MFS_1"/>
    <property type="match status" value="1"/>
</dbReference>
<keyword evidence="6 8" id="KW-1133">Transmembrane helix</keyword>
<dbReference type="STRING" id="1344003.SAMN05445060_0965"/>
<feature type="transmembrane region" description="Helical" evidence="8">
    <location>
        <begin position="371"/>
        <end position="395"/>
    </location>
</feature>
<evidence type="ECO:0000256" key="1">
    <source>
        <dbReference type="ARBA" id="ARBA00004651"/>
    </source>
</evidence>
<evidence type="ECO:0000259" key="9">
    <source>
        <dbReference type="PROSITE" id="PS50850"/>
    </source>
</evidence>
<dbReference type="PANTHER" id="PTHR42718:SF9">
    <property type="entry name" value="MAJOR FACILITATOR SUPERFAMILY MULTIDRUG TRANSPORTER MFSC"/>
    <property type="match status" value="1"/>
</dbReference>
<proteinExistence type="inferred from homology"/>
<evidence type="ECO:0000256" key="5">
    <source>
        <dbReference type="ARBA" id="ARBA00022692"/>
    </source>
</evidence>
<dbReference type="PRINTS" id="PR01036">
    <property type="entry name" value="TCRTETB"/>
</dbReference>
<evidence type="ECO:0000256" key="8">
    <source>
        <dbReference type="SAM" id="Phobius"/>
    </source>
</evidence>
<feature type="transmembrane region" description="Helical" evidence="8">
    <location>
        <begin position="183"/>
        <end position="202"/>
    </location>
</feature>
<evidence type="ECO:0000256" key="4">
    <source>
        <dbReference type="ARBA" id="ARBA00022475"/>
    </source>
</evidence>
<dbReference type="PROSITE" id="PS50850">
    <property type="entry name" value="MFS"/>
    <property type="match status" value="1"/>
</dbReference>
<organism evidence="10 11">
    <name type="scientific">Williamsia sterculiae</name>
    <dbReference type="NCBI Taxonomy" id="1344003"/>
    <lineage>
        <taxon>Bacteria</taxon>
        <taxon>Bacillati</taxon>
        <taxon>Actinomycetota</taxon>
        <taxon>Actinomycetes</taxon>
        <taxon>Mycobacteriales</taxon>
        <taxon>Nocardiaceae</taxon>
        <taxon>Williamsia</taxon>
    </lineage>
</organism>
<protein>
    <submittedName>
        <fullName evidence="10">Drug resistance transporter, EmrB/QacA subfamily</fullName>
    </submittedName>
</protein>
<feature type="transmembrane region" description="Helical" evidence="8">
    <location>
        <begin position="238"/>
        <end position="261"/>
    </location>
</feature>
<evidence type="ECO:0000256" key="3">
    <source>
        <dbReference type="ARBA" id="ARBA00022448"/>
    </source>
</evidence>
<reference evidence="10 11" key="1">
    <citation type="submission" date="2017-01" db="EMBL/GenBank/DDBJ databases">
        <authorList>
            <person name="Mah S.A."/>
            <person name="Swanson W.J."/>
            <person name="Moy G.W."/>
            <person name="Vacquier V.D."/>
        </authorList>
    </citation>
    <scope>NUCLEOTIDE SEQUENCE [LARGE SCALE GENOMIC DNA]</scope>
    <source>
        <strain evidence="10 11">CPCC 203464</strain>
    </source>
</reference>
<comment type="subcellular location">
    <subcellularLocation>
        <location evidence="1">Cell membrane</location>
        <topology evidence="1">Multi-pass membrane protein</topology>
    </subcellularLocation>
</comment>
<name>A0A1N7DWN1_9NOCA</name>
<comment type="similarity">
    <text evidence="2">Belongs to the major facilitator superfamily. EmrB family.</text>
</comment>
<dbReference type="GO" id="GO:0005886">
    <property type="term" value="C:plasma membrane"/>
    <property type="evidence" value="ECO:0007669"/>
    <property type="project" value="UniProtKB-SubCell"/>
</dbReference>
<keyword evidence="5 8" id="KW-0812">Transmembrane</keyword>
<dbReference type="Gene3D" id="1.20.1720.10">
    <property type="entry name" value="Multidrug resistance protein D"/>
    <property type="match status" value="1"/>
</dbReference>
<evidence type="ECO:0000313" key="11">
    <source>
        <dbReference type="Proteomes" id="UP000186218"/>
    </source>
</evidence>
<dbReference type="PANTHER" id="PTHR42718">
    <property type="entry name" value="MAJOR FACILITATOR SUPERFAMILY MULTIDRUG TRANSPORTER MFSC"/>
    <property type="match status" value="1"/>
</dbReference>
<feature type="transmembrane region" description="Helical" evidence="8">
    <location>
        <begin position="214"/>
        <end position="232"/>
    </location>
</feature>
<evidence type="ECO:0000313" key="10">
    <source>
        <dbReference type="EMBL" id="SIR80125.1"/>
    </source>
</evidence>
<feature type="transmembrane region" description="Helical" evidence="8">
    <location>
        <begin position="311"/>
        <end position="334"/>
    </location>
</feature>
<dbReference type="Gene3D" id="1.20.1250.20">
    <property type="entry name" value="MFS general substrate transporter like domains"/>
    <property type="match status" value="1"/>
</dbReference>
<evidence type="ECO:0000256" key="6">
    <source>
        <dbReference type="ARBA" id="ARBA00022989"/>
    </source>
</evidence>
<gene>
    <name evidence="10" type="ORF">SAMN05445060_0965</name>
</gene>
<dbReference type="EMBL" id="FTNT01000002">
    <property type="protein sequence ID" value="SIR80125.1"/>
    <property type="molecule type" value="Genomic_DNA"/>
</dbReference>
<dbReference type="SUPFAM" id="SSF103473">
    <property type="entry name" value="MFS general substrate transporter"/>
    <property type="match status" value="1"/>
</dbReference>
<feature type="transmembrane region" description="Helical" evidence="8">
    <location>
        <begin position="346"/>
        <end position="365"/>
    </location>
</feature>